<keyword evidence="3" id="KW-1185">Reference proteome</keyword>
<dbReference type="RefSeq" id="WP_194704295.1">
    <property type="nucleotide sequence ID" value="NZ_JADKNH010000031.1"/>
</dbReference>
<feature type="domain" description="DUF4145" evidence="1">
    <location>
        <begin position="124"/>
        <end position="206"/>
    </location>
</feature>
<evidence type="ECO:0000259" key="1">
    <source>
        <dbReference type="Pfam" id="PF13643"/>
    </source>
</evidence>
<protein>
    <submittedName>
        <fullName evidence="2">DUF4145 domain-containing protein</fullName>
    </submittedName>
</protein>
<sequence>MNPRLQRMINRLKEIIDQSIHVLSTSKTEDYHEWISDKELLNEWLIKSQNIIALIFGQQSIQYNRLISLLDTNIYNSEDVKIFSGFLKGCLSDLENGFIIGQEFIIASEIFDNVLEESKHLLETSHKDASAVLARVVIEDALKRIARNSNIATDQKASKLNEELKKLEIYSQPQWRLIQAWLDIGNSAAHGNFENYTKDDVNNMINGIEQFIASDSFK</sequence>
<accession>A0ABS0A1N1</accession>
<dbReference type="EMBL" id="JADKNH010000031">
    <property type="protein sequence ID" value="MBF4696060.1"/>
    <property type="molecule type" value="Genomic_DNA"/>
</dbReference>
<organism evidence="2 3">
    <name type="scientific">Fusibacter ferrireducens</name>
    <dbReference type="NCBI Taxonomy" id="2785058"/>
    <lineage>
        <taxon>Bacteria</taxon>
        <taxon>Bacillati</taxon>
        <taxon>Bacillota</taxon>
        <taxon>Clostridia</taxon>
        <taxon>Eubacteriales</taxon>
        <taxon>Eubacteriales Family XII. Incertae Sedis</taxon>
        <taxon>Fusibacter</taxon>
    </lineage>
</organism>
<gene>
    <name evidence="2" type="ORF">ISU02_23425</name>
</gene>
<evidence type="ECO:0000313" key="3">
    <source>
        <dbReference type="Proteomes" id="UP000614200"/>
    </source>
</evidence>
<proteinExistence type="predicted"/>
<reference evidence="2 3" key="1">
    <citation type="submission" date="2020-11" db="EMBL/GenBank/DDBJ databases">
        <title>Fusibacter basophilias sp. nov.</title>
        <authorList>
            <person name="Qiu D."/>
        </authorList>
    </citation>
    <scope>NUCLEOTIDE SEQUENCE [LARGE SCALE GENOMIC DNA]</scope>
    <source>
        <strain evidence="2 3">Q10-2</strain>
    </source>
</reference>
<comment type="caution">
    <text evidence="2">The sequence shown here is derived from an EMBL/GenBank/DDBJ whole genome shotgun (WGS) entry which is preliminary data.</text>
</comment>
<dbReference type="Pfam" id="PF13643">
    <property type="entry name" value="DUF4145"/>
    <property type="match status" value="1"/>
</dbReference>
<dbReference type="Proteomes" id="UP000614200">
    <property type="component" value="Unassembled WGS sequence"/>
</dbReference>
<dbReference type="InterPro" id="IPR025285">
    <property type="entry name" value="DUF4145"/>
</dbReference>
<evidence type="ECO:0000313" key="2">
    <source>
        <dbReference type="EMBL" id="MBF4696060.1"/>
    </source>
</evidence>
<name>A0ABS0A1N1_9FIRM</name>